<dbReference type="EMBL" id="FNOM01000018">
    <property type="protein sequence ID" value="SDX73486.1"/>
    <property type="molecule type" value="Genomic_DNA"/>
</dbReference>
<reference evidence="1 2" key="1">
    <citation type="submission" date="2016-10" db="EMBL/GenBank/DDBJ databases">
        <authorList>
            <person name="de Groot N.N."/>
        </authorList>
    </citation>
    <scope>NUCLEOTIDE SEQUENCE [LARGE SCALE GENOMIC DNA]</scope>
    <source>
        <strain evidence="1 2">CGMCC 1.8894</strain>
    </source>
</reference>
<protein>
    <submittedName>
        <fullName evidence="1">Uncharacterized protein</fullName>
    </submittedName>
</protein>
<dbReference type="AlphaFoldDB" id="A0A1H3E489"/>
<evidence type="ECO:0000313" key="2">
    <source>
        <dbReference type="Proteomes" id="UP000198539"/>
    </source>
</evidence>
<keyword evidence="2" id="KW-1185">Reference proteome</keyword>
<evidence type="ECO:0000313" key="1">
    <source>
        <dbReference type="EMBL" id="SDX73486.1"/>
    </source>
</evidence>
<name>A0A1H3E489_9RHOB</name>
<dbReference type="Proteomes" id="UP000198539">
    <property type="component" value="Unassembled WGS sequence"/>
</dbReference>
<proteinExistence type="predicted"/>
<gene>
    <name evidence="1" type="ORF">SAMN04488238_1182</name>
</gene>
<dbReference type="STRING" id="564137.SAMN04488238_1182"/>
<organism evidence="1 2">
    <name type="scientific">Roseicitreum antarcticum</name>
    <dbReference type="NCBI Taxonomy" id="564137"/>
    <lineage>
        <taxon>Bacteria</taxon>
        <taxon>Pseudomonadati</taxon>
        <taxon>Pseudomonadota</taxon>
        <taxon>Alphaproteobacteria</taxon>
        <taxon>Rhodobacterales</taxon>
        <taxon>Paracoccaceae</taxon>
        <taxon>Roseicitreum</taxon>
    </lineage>
</organism>
<accession>A0A1H3E489</accession>
<dbReference type="RefSeq" id="WP_143033548.1">
    <property type="nucleotide sequence ID" value="NZ_CP061502.1"/>
</dbReference>
<dbReference type="OrthoDB" id="7853821at2"/>
<sequence>MSVEPIKGARGEKLARATCDDCGTTYEFRAAHGPSTKFIKTGRCSTRGVLTLAKLSQVSTKLENAGWQSIRKKNLCPSCVIARKAENETDQPTETKSMDTTVTKMKPAVAKEQAPRQPTREQKREIMGMLDVSYDTKLGRYKGSDTDKTVAEVLGQGILSGWVAEIRKEFFGEDGGNGEIDALSAEVATMVQQIEKHEQAALAAAAEARKHAEAASRIGDNARSLGTRIDRIKEAVGPRAAKA</sequence>